<evidence type="ECO:0000313" key="2">
    <source>
        <dbReference type="EMBL" id="AOM78344.1"/>
    </source>
</evidence>
<reference evidence="2 3" key="1">
    <citation type="submission" date="2016-08" db="EMBL/GenBank/DDBJ databases">
        <authorList>
            <person name="Seilhamer J.J."/>
        </authorList>
    </citation>
    <scope>NUCLEOTIDE SEQUENCE [LARGE SCALE GENOMIC DNA]</scope>
    <source>
        <strain evidence="2 3">DX4</strain>
    </source>
</reference>
<feature type="compositionally biased region" description="Low complexity" evidence="1">
    <location>
        <begin position="41"/>
        <end position="50"/>
    </location>
</feature>
<accession>A0A1D7QI33</accession>
<gene>
    <name evidence="2" type="ORF">BFS30_14860</name>
</gene>
<name>A0A1D7QI33_9SPHI</name>
<sequence>MAGSLKLSNTSKDTFHQDNMIKNIILICVAVLFLFGTASSCSNKSKNMSSEETTKMDTTAQEDVKTAARQTLTSWLAEGIEGVQFLQASEWKIDDQVFLNSSNDKGYLLLLNQDKDPQAELDYVQVLYAAKEEGKWNIYLESLPNLVIPRKKENGSFVANTLDQLAAAGEKEIGRQYKSGNGEINDEFINKEFNDDLKKNHQRFLSRKIKN</sequence>
<evidence type="ECO:0000313" key="3">
    <source>
        <dbReference type="Proteomes" id="UP000094313"/>
    </source>
</evidence>
<feature type="region of interest" description="Disordered" evidence="1">
    <location>
        <begin position="41"/>
        <end position="60"/>
    </location>
</feature>
<dbReference type="AlphaFoldDB" id="A0A1D7QI33"/>
<organism evidence="2 3">
    <name type="scientific">Pedobacter steynii</name>
    <dbReference type="NCBI Taxonomy" id="430522"/>
    <lineage>
        <taxon>Bacteria</taxon>
        <taxon>Pseudomonadati</taxon>
        <taxon>Bacteroidota</taxon>
        <taxon>Sphingobacteriia</taxon>
        <taxon>Sphingobacteriales</taxon>
        <taxon>Sphingobacteriaceae</taxon>
        <taxon>Pedobacter</taxon>
    </lineage>
</organism>
<proteinExistence type="predicted"/>
<protein>
    <submittedName>
        <fullName evidence="2">Uncharacterized protein</fullName>
    </submittedName>
</protein>
<dbReference type="Proteomes" id="UP000094313">
    <property type="component" value="Chromosome"/>
</dbReference>
<dbReference type="KEGG" id="psty:BFS30_14860"/>
<keyword evidence="3" id="KW-1185">Reference proteome</keyword>
<dbReference type="EMBL" id="CP017141">
    <property type="protein sequence ID" value="AOM78344.1"/>
    <property type="molecule type" value="Genomic_DNA"/>
</dbReference>
<evidence type="ECO:0000256" key="1">
    <source>
        <dbReference type="SAM" id="MobiDB-lite"/>
    </source>
</evidence>